<evidence type="ECO:0000256" key="9">
    <source>
        <dbReference type="ARBA" id="ARBA00050776"/>
    </source>
</evidence>
<dbReference type="GO" id="GO:0031071">
    <property type="term" value="F:cysteine desulfurase activity"/>
    <property type="evidence" value="ECO:0007669"/>
    <property type="project" value="UniProtKB-EC"/>
</dbReference>
<dbReference type="InterPro" id="IPR020578">
    <property type="entry name" value="Aminotrans_V_PyrdxlP_BS"/>
</dbReference>
<evidence type="ECO:0000256" key="4">
    <source>
        <dbReference type="ARBA" id="ARBA00022679"/>
    </source>
</evidence>
<reference evidence="12 13" key="1">
    <citation type="journal article" date="2017" name="Nature">
        <title>Atmospheric trace gases support primary production in Antarctic desert surface soil.</title>
        <authorList>
            <person name="Ji M."/>
            <person name="Greening C."/>
            <person name="Vanwonterghem I."/>
            <person name="Carere C.R."/>
            <person name="Bay S.K."/>
            <person name="Steen J.A."/>
            <person name="Montgomery K."/>
            <person name="Lines T."/>
            <person name="Beardall J."/>
            <person name="van Dorst J."/>
            <person name="Snape I."/>
            <person name="Stott M.B."/>
            <person name="Hugenholtz P."/>
            <person name="Ferrari B.C."/>
        </authorList>
    </citation>
    <scope>NUCLEOTIDE SEQUENCE [LARGE SCALE GENOMIC DNA]</scope>
    <source>
        <strain evidence="12">RRmetagenome_bin12</strain>
    </source>
</reference>
<name>A0A2W5Z934_9BACT</name>
<dbReference type="SUPFAM" id="SSF53383">
    <property type="entry name" value="PLP-dependent transferases"/>
    <property type="match status" value="1"/>
</dbReference>
<dbReference type="PIRSF" id="PIRSF005572">
    <property type="entry name" value="NifS"/>
    <property type="match status" value="1"/>
</dbReference>
<dbReference type="EMBL" id="QHBU01000092">
    <property type="protein sequence ID" value="PZR81870.1"/>
    <property type="molecule type" value="Genomic_DNA"/>
</dbReference>
<evidence type="ECO:0000256" key="10">
    <source>
        <dbReference type="RuleBase" id="RU004504"/>
    </source>
</evidence>
<dbReference type="InterPro" id="IPR016454">
    <property type="entry name" value="Cysteine_dSase"/>
</dbReference>
<evidence type="ECO:0000256" key="2">
    <source>
        <dbReference type="ARBA" id="ARBA00006490"/>
    </source>
</evidence>
<dbReference type="AlphaFoldDB" id="A0A2W5Z934"/>
<dbReference type="GO" id="GO:0046872">
    <property type="term" value="F:metal ion binding"/>
    <property type="evidence" value="ECO:0007669"/>
    <property type="project" value="UniProtKB-KW"/>
</dbReference>
<comment type="cofactor">
    <cofactor evidence="1 10">
        <name>pyridoxal 5'-phosphate</name>
        <dbReference type="ChEBI" id="CHEBI:597326"/>
    </cofactor>
</comment>
<evidence type="ECO:0000256" key="6">
    <source>
        <dbReference type="ARBA" id="ARBA00022898"/>
    </source>
</evidence>
<accession>A0A2W5Z934</accession>
<dbReference type="InterPro" id="IPR015422">
    <property type="entry name" value="PyrdxlP-dep_Trfase_small"/>
</dbReference>
<dbReference type="PROSITE" id="PS00595">
    <property type="entry name" value="AA_TRANSFER_CLASS_5"/>
    <property type="match status" value="1"/>
</dbReference>
<dbReference type="InterPro" id="IPR000192">
    <property type="entry name" value="Aminotrans_V_dom"/>
</dbReference>
<evidence type="ECO:0000259" key="11">
    <source>
        <dbReference type="Pfam" id="PF00266"/>
    </source>
</evidence>
<evidence type="ECO:0000313" key="12">
    <source>
        <dbReference type="EMBL" id="PZR81870.1"/>
    </source>
</evidence>
<evidence type="ECO:0000256" key="5">
    <source>
        <dbReference type="ARBA" id="ARBA00022723"/>
    </source>
</evidence>
<dbReference type="PANTHER" id="PTHR11601">
    <property type="entry name" value="CYSTEINE DESULFURYLASE FAMILY MEMBER"/>
    <property type="match status" value="1"/>
</dbReference>
<comment type="caution">
    <text evidence="12">The sequence shown here is derived from an EMBL/GenBank/DDBJ whole genome shotgun (WGS) entry which is preliminary data.</text>
</comment>
<feature type="domain" description="Aminotransferase class V" evidence="11">
    <location>
        <begin position="4"/>
        <end position="357"/>
    </location>
</feature>
<sequence length="361" mass="36434">MTAYLDHAATTPLHPEAVEAMMPFLTERFGNPSGSHSVSRDARKALDEARDVVAECLGATPGEVVFTGGGTEADNLAITGHHAVAPGPVVCSAVEHHAVLHCCEALGGRVAAVLPSGVVDLDALAATLDPDVSVVSVMLANNEVGTVQPLAEVARVVRERAPAAVLHTDAVQAFAWLDVASLAADVDLVAVSAHKFGGPKGVGALVVRDGVKVAPVLHGGGQERGRRSGTHNVAGIVAMAAAMQVTVARRAATVARVGVLRDRLADGLLAAVADSAETGDRSAKVAGNCHLSFTGIESEALLVLLDGAGVCASAGSACQSGAIEPSHVLAAMGVPRERAVGSLRLSLGTTTTDADVDLALA</sequence>
<keyword evidence="5" id="KW-0479">Metal-binding</keyword>
<dbReference type="GO" id="GO:0051536">
    <property type="term" value="F:iron-sulfur cluster binding"/>
    <property type="evidence" value="ECO:0007669"/>
    <property type="project" value="UniProtKB-KW"/>
</dbReference>
<feature type="non-terminal residue" evidence="12">
    <location>
        <position position="361"/>
    </location>
</feature>
<dbReference type="InterPro" id="IPR015421">
    <property type="entry name" value="PyrdxlP-dep_Trfase_major"/>
</dbReference>
<evidence type="ECO:0000256" key="8">
    <source>
        <dbReference type="ARBA" id="ARBA00023014"/>
    </source>
</evidence>
<proteinExistence type="inferred from homology"/>
<organism evidence="12 13">
    <name type="scientific">Candidatus Aeolococcus gillhamiae</name>
    <dbReference type="NCBI Taxonomy" id="3127015"/>
    <lineage>
        <taxon>Bacteria</taxon>
        <taxon>Bacillati</taxon>
        <taxon>Candidatus Dormiibacterota</taxon>
        <taxon>Candidatus Dormibacteria</taxon>
        <taxon>Candidatus Aeolococcales</taxon>
        <taxon>Candidatus Aeolococcaceae</taxon>
        <taxon>Candidatus Aeolococcus</taxon>
    </lineage>
</organism>
<keyword evidence="6" id="KW-0663">Pyridoxal phosphate</keyword>
<comment type="similarity">
    <text evidence="2">Belongs to the class-V pyridoxal-phosphate-dependent aminotransferase family. NifS/IscS subfamily.</text>
</comment>
<dbReference type="Gene3D" id="1.10.260.50">
    <property type="match status" value="1"/>
</dbReference>
<dbReference type="InterPro" id="IPR015424">
    <property type="entry name" value="PyrdxlP-dep_Trfase"/>
</dbReference>
<dbReference type="Proteomes" id="UP000248724">
    <property type="component" value="Unassembled WGS sequence"/>
</dbReference>
<evidence type="ECO:0000256" key="7">
    <source>
        <dbReference type="ARBA" id="ARBA00023004"/>
    </source>
</evidence>
<dbReference type="Gene3D" id="3.40.640.10">
    <property type="entry name" value="Type I PLP-dependent aspartate aminotransferase-like (Major domain)"/>
    <property type="match status" value="1"/>
</dbReference>
<keyword evidence="8" id="KW-0411">Iron-sulfur</keyword>
<dbReference type="Pfam" id="PF00266">
    <property type="entry name" value="Aminotran_5"/>
    <property type="match status" value="1"/>
</dbReference>
<evidence type="ECO:0000313" key="13">
    <source>
        <dbReference type="Proteomes" id="UP000248724"/>
    </source>
</evidence>
<dbReference type="PANTHER" id="PTHR11601:SF34">
    <property type="entry name" value="CYSTEINE DESULFURASE"/>
    <property type="match status" value="1"/>
</dbReference>
<dbReference type="Gene3D" id="3.90.1150.10">
    <property type="entry name" value="Aspartate Aminotransferase, domain 1"/>
    <property type="match status" value="1"/>
</dbReference>
<comment type="catalytic activity">
    <reaction evidence="9">
        <text>(sulfur carrier)-H + L-cysteine = (sulfur carrier)-SH + L-alanine</text>
        <dbReference type="Rhea" id="RHEA:43892"/>
        <dbReference type="Rhea" id="RHEA-COMP:14737"/>
        <dbReference type="Rhea" id="RHEA-COMP:14739"/>
        <dbReference type="ChEBI" id="CHEBI:29917"/>
        <dbReference type="ChEBI" id="CHEBI:35235"/>
        <dbReference type="ChEBI" id="CHEBI:57972"/>
        <dbReference type="ChEBI" id="CHEBI:64428"/>
        <dbReference type="EC" id="2.8.1.7"/>
    </reaction>
</comment>
<keyword evidence="4" id="KW-0808">Transferase</keyword>
<keyword evidence="7" id="KW-0408">Iron</keyword>
<gene>
    <name evidence="12" type="ORF">DLM65_05060</name>
</gene>
<evidence type="ECO:0000256" key="3">
    <source>
        <dbReference type="ARBA" id="ARBA00012239"/>
    </source>
</evidence>
<dbReference type="EC" id="2.8.1.7" evidence="3"/>
<protein>
    <recommendedName>
        <fullName evidence="3">cysteine desulfurase</fullName>
        <ecNumber evidence="3">2.8.1.7</ecNumber>
    </recommendedName>
</protein>
<evidence type="ECO:0000256" key="1">
    <source>
        <dbReference type="ARBA" id="ARBA00001933"/>
    </source>
</evidence>